<organism evidence="2 3">
    <name type="scientific">Zasmidium cellare</name>
    <name type="common">Wine cellar mold</name>
    <name type="synonym">Racodium cellare</name>
    <dbReference type="NCBI Taxonomy" id="395010"/>
    <lineage>
        <taxon>Eukaryota</taxon>
        <taxon>Fungi</taxon>
        <taxon>Dikarya</taxon>
        <taxon>Ascomycota</taxon>
        <taxon>Pezizomycotina</taxon>
        <taxon>Dothideomycetes</taxon>
        <taxon>Dothideomycetidae</taxon>
        <taxon>Mycosphaerellales</taxon>
        <taxon>Mycosphaerellaceae</taxon>
        <taxon>Zasmidium</taxon>
    </lineage>
</organism>
<evidence type="ECO:0000313" key="3">
    <source>
        <dbReference type="Proteomes" id="UP001305779"/>
    </source>
</evidence>
<sequence>MASPTILAMDGDNPTPAADAVFQTAELVENILLSLPLKELLPAQKVCKFFKACIEGSINAQIVLFCRSARPGLLRLRNTGARSEDQDVLDDYGIGHDTSYYTKNGRRVTPVINPFMRRFVVVQWMNTTPVLILQRVSPDWDESEYLSGPDEGWDEAPVARSFGLNHQEQLSTLRSKGASWRRMLFLQPACEVLKVKCNKTNQVFTITNSDGITAQDFLDGVRRHWFDCPTCPFDRKFRHRARKGHGKDDATYADVNPIGEASCWLHSLNTR</sequence>
<feature type="domain" description="F-box" evidence="1">
    <location>
        <begin position="26"/>
        <end position="55"/>
    </location>
</feature>
<reference evidence="2 3" key="1">
    <citation type="journal article" date="2023" name="G3 (Bethesda)">
        <title>A chromosome-level genome assembly of Zasmidium syzygii isolated from banana leaves.</title>
        <authorList>
            <person name="van Westerhoven A.C."/>
            <person name="Mehrabi R."/>
            <person name="Talebi R."/>
            <person name="Steentjes M.B.F."/>
            <person name="Corcolon B."/>
            <person name="Chong P.A."/>
            <person name="Kema G.H.J."/>
            <person name="Seidl M.F."/>
        </authorList>
    </citation>
    <scope>NUCLEOTIDE SEQUENCE [LARGE SCALE GENOMIC DNA]</scope>
    <source>
        <strain evidence="2 3">P124</strain>
    </source>
</reference>
<dbReference type="InterPro" id="IPR036047">
    <property type="entry name" value="F-box-like_dom_sf"/>
</dbReference>
<dbReference type="SUPFAM" id="SSF81383">
    <property type="entry name" value="F-box domain"/>
    <property type="match status" value="1"/>
</dbReference>
<evidence type="ECO:0000259" key="1">
    <source>
        <dbReference type="Pfam" id="PF00646"/>
    </source>
</evidence>
<evidence type="ECO:0000313" key="2">
    <source>
        <dbReference type="EMBL" id="KAK4493751.1"/>
    </source>
</evidence>
<comment type="caution">
    <text evidence="2">The sequence shown here is derived from an EMBL/GenBank/DDBJ whole genome shotgun (WGS) entry which is preliminary data.</text>
</comment>
<dbReference type="InterPro" id="IPR001810">
    <property type="entry name" value="F-box_dom"/>
</dbReference>
<accession>A0ABR0DXR4</accession>
<proteinExistence type="predicted"/>
<dbReference type="Pfam" id="PF00646">
    <property type="entry name" value="F-box"/>
    <property type="match status" value="1"/>
</dbReference>
<keyword evidence="3" id="KW-1185">Reference proteome</keyword>
<dbReference type="EMBL" id="JAXOVC010000015">
    <property type="protein sequence ID" value="KAK4493751.1"/>
    <property type="molecule type" value="Genomic_DNA"/>
</dbReference>
<name>A0ABR0DXR4_ZASCE</name>
<protein>
    <recommendedName>
        <fullName evidence="1">F-box domain-containing protein</fullName>
    </recommendedName>
</protein>
<gene>
    <name evidence="2" type="ORF">PRZ48_014936</name>
</gene>
<dbReference type="Proteomes" id="UP001305779">
    <property type="component" value="Unassembled WGS sequence"/>
</dbReference>